<gene>
    <name evidence="2" type="ORF">E5Q11_16705</name>
</gene>
<dbReference type="PANTHER" id="PTHR33121">
    <property type="entry name" value="CYCLIC DI-GMP PHOSPHODIESTERASE PDEF"/>
    <property type="match status" value="1"/>
</dbReference>
<keyword evidence="3" id="KW-1185">Reference proteome</keyword>
<evidence type="ECO:0000313" key="3">
    <source>
        <dbReference type="Proteomes" id="UP000298325"/>
    </source>
</evidence>
<dbReference type="CDD" id="cd01948">
    <property type="entry name" value="EAL"/>
    <property type="match status" value="1"/>
</dbReference>
<dbReference type="InterPro" id="IPR050706">
    <property type="entry name" value="Cyclic-di-GMP_PDE-like"/>
</dbReference>
<comment type="caution">
    <text evidence="2">The sequence shown here is derived from an EMBL/GenBank/DDBJ whole genome shotgun (WGS) entry which is preliminary data.</text>
</comment>
<dbReference type="InterPro" id="IPR035919">
    <property type="entry name" value="EAL_sf"/>
</dbReference>
<dbReference type="Pfam" id="PF01590">
    <property type="entry name" value="GAF"/>
    <property type="match status" value="1"/>
</dbReference>
<dbReference type="AlphaFoldDB" id="A0A4Z1BM10"/>
<dbReference type="SMART" id="SM00065">
    <property type="entry name" value="GAF"/>
    <property type="match status" value="1"/>
</dbReference>
<accession>A0A4Z1BM10</accession>
<dbReference type="GO" id="GO:0071111">
    <property type="term" value="F:cyclic-guanylate-specific phosphodiesterase activity"/>
    <property type="evidence" value="ECO:0007669"/>
    <property type="project" value="InterPro"/>
</dbReference>
<dbReference type="PROSITE" id="PS50883">
    <property type="entry name" value="EAL"/>
    <property type="match status" value="1"/>
</dbReference>
<dbReference type="Proteomes" id="UP000298325">
    <property type="component" value="Unassembled WGS sequence"/>
</dbReference>
<dbReference type="Pfam" id="PF00563">
    <property type="entry name" value="EAL"/>
    <property type="match status" value="1"/>
</dbReference>
<dbReference type="SUPFAM" id="SSF141868">
    <property type="entry name" value="EAL domain-like"/>
    <property type="match status" value="1"/>
</dbReference>
<dbReference type="RefSeq" id="WP_135804593.1">
    <property type="nucleotide sequence ID" value="NZ_SRPF01000007.1"/>
</dbReference>
<proteinExistence type="predicted"/>
<reference evidence="2 3" key="1">
    <citation type="submission" date="2019-04" db="EMBL/GenBank/DDBJ databases">
        <authorList>
            <person name="Park S."/>
            <person name="Yoon J.-H."/>
        </authorList>
    </citation>
    <scope>NUCLEOTIDE SEQUENCE [LARGE SCALE GENOMIC DNA]</scope>
    <source>
        <strain evidence="2 3">HJM-18</strain>
    </source>
</reference>
<evidence type="ECO:0000313" key="2">
    <source>
        <dbReference type="EMBL" id="TGN38214.1"/>
    </source>
</evidence>
<dbReference type="OrthoDB" id="1673646at2"/>
<organism evidence="2 3">
    <name type="scientific">Marinobacter confluentis</name>
    <dbReference type="NCBI Taxonomy" id="1697557"/>
    <lineage>
        <taxon>Bacteria</taxon>
        <taxon>Pseudomonadati</taxon>
        <taxon>Pseudomonadota</taxon>
        <taxon>Gammaproteobacteria</taxon>
        <taxon>Pseudomonadales</taxon>
        <taxon>Marinobacteraceae</taxon>
        <taxon>Marinobacter</taxon>
    </lineage>
</organism>
<protein>
    <submittedName>
        <fullName evidence="2">EAL domain-containing protein</fullName>
    </submittedName>
</protein>
<dbReference type="Gene3D" id="3.30.450.40">
    <property type="match status" value="1"/>
</dbReference>
<dbReference type="InterPro" id="IPR001633">
    <property type="entry name" value="EAL_dom"/>
</dbReference>
<dbReference type="Gene3D" id="3.20.20.450">
    <property type="entry name" value="EAL domain"/>
    <property type="match status" value="1"/>
</dbReference>
<dbReference type="EMBL" id="SRPF01000007">
    <property type="protein sequence ID" value="TGN38214.1"/>
    <property type="molecule type" value="Genomic_DNA"/>
</dbReference>
<dbReference type="SMART" id="SM00052">
    <property type="entry name" value="EAL"/>
    <property type="match status" value="1"/>
</dbReference>
<dbReference type="InterPro" id="IPR029016">
    <property type="entry name" value="GAF-like_dom_sf"/>
</dbReference>
<dbReference type="InterPro" id="IPR003018">
    <property type="entry name" value="GAF"/>
</dbReference>
<dbReference type="SUPFAM" id="SSF55781">
    <property type="entry name" value="GAF domain-like"/>
    <property type="match status" value="1"/>
</dbReference>
<evidence type="ECO:0000259" key="1">
    <source>
        <dbReference type="PROSITE" id="PS50883"/>
    </source>
</evidence>
<dbReference type="PANTHER" id="PTHR33121:SF76">
    <property type="entry name" value="SIGNALING PROTEIN"/>
    <property type="match status" value="1"/>
</dbReference>
<sequence>MVVKGALTATDYFDQGFTVSISKLLGMLRRNFGMDLAFIGKFERGFRSSVVLNAGERSKLSDNAYFSHPENDTYCRKIADGELPCIIPDTSQNPITRDMAVTDDLSIGAYMGVPIFLSTGEVYGTLCCLKHSTDDSLSSRDPSLLRFVAEVIADRIESLRTSDRRLTEIEERIDQIIAFDELEMHFQPIWAVEKECVAGYEALARFQTVTYRPPDLWFSEAEEVGQGERLEAMAVRRALGALKHLPEDCFISINASPEMVLSRVLAKLLLGADGDRVIVEVTEHARIMDYQAFRDAAHLLRTMGVRLAIDDAGSGYASFKHVVELDADIIKLDLNLIRGIDADVKKQAMAAALISYARRVGAEVVAEGVETQQEFAMLKELDVDKVQGSLIGKAVPLDEISCNPIV</sequence>
<name>A0A4Z1BM10_9GAMM</name>
<feature type="domain" description="EAL" evidence="1">
    <location>
        <begin position="166"/>
        <end position="406"/>
    </location>
</feature>